<organism evidence="2 3">
    <name type="scientific">Aureobasidium melanogenum</name>
    <name type="common">Aureobasidium pullulans var. melanogenum</name>
    <dbReference type="NCBI Taxonomy" id="46634"/>
    <lineage>
        <taxon>Eukaryota</taxon>
        <taxon>Fungi</taxon>
        <taxon>Dikarya</taxon>
        <taxon>Ascomycota</taxon>
        <taxon>Pezizomycotina</taxon>
        <taxon>Dothideomycetes</taxon>
        <taxon>Dothideomycetidae</taxon>
        <taxon>Dothideales</taxon>
        <taxon>Saccotheciaceae</taxon>
        <taxon>Aureobasidium</taxon>
    </lineage>
</organism>
<comment type="caution">
    <text evidence="2">The sequence shown here is derived from an EMBL/GenBank/DDBJ whole genome shotgun (WGS) entry which is preliminary data.</text>
</comment>
<reference evidence="2" key="1">
    <citation type="journal article" date="2021" name="J Fungi (Basel)">
        <title>Virulence traits and population genomics of the black yeast Aureobasidium melanogenum.</title>
        <authorList>
            <person name="Cernosa A."/>
            <person name="Sun X."/>
            <person name="Gostincar C."/>
            <person name="Fang C."/>
            <person name="Gunde-Cimerman N."/>
            <person name="Song Z."/>
        </authorList>
    </citation>
    <scope>NUCLEOTIDE SEQUENCE</scope>
    <source>
        <strain evidence="2">EXF-9911</strain>
    </source>
</reference>
<evidence type="ECO:0000313" key="3">
    <source>
        <dbReference type="Proteomes" id="UP000779574"/>
    </source>
</evidence>
<protein>
    <submittedName>
        <fullName evidence="2">Uncharacterized protein</fullName>
    </submittedName>
</protein>
<sequence>MPECLTSKGLYLAPFMTRFLFCFDSLHNATKKLLFSEAAAAIPPQQLCIATRTSGAVLDFEESTQLKMPTDTPNKGSTNDEEWVPVEAGGADDSWVDVDEKVPSDIGRGASDVSKGTTSPNQTRIVLQVIQKFYKEESKEAFLWRMANTKK</sequence>
<feature type="non-terminal residue" evidence="2">
    <location>
        <position position="1"/>
    </location>
</feature>
<feature type="compositionally biased region" description="Polar residues" evidence="1">
    <location>
        <begin position="63"/>
        <end position="77"/>
    </location>
</feature>
<proteinExistence type="predicted"/>
<reference evidence="2" key="2">
    <citation type="submission" date="2021-08" db="EMBL/GenBank/DDBJ databases">
        <authorList>
            <person name="Gostincar C."/>
            <person name="Sun X."/>
            <person name="Song Z."/>
            <person name="Gunde-Cimerman N."/>
        </authorList>
    </citation>
    <scope>NUCLEOTIDE SEQUENCE</scope>
    <source>
        <strain evidence="2">EXF-9911</strain>
    </source>
</reference>
<dbReference type="EMBL" id="JAHFXF010000059">
    <property type="protein sequence ID" value="KAG9698173.1"/>
    <property type="molecule type" value="Genomic_DNA"/>
</dbReference>
<accession>A0A9P8JE55</accession>
<dbReference type="OrthoDB" id="3837665at2759"/>
<dbReference type="AlphaFoldDB" id="A0A9P8JE55"/>
<feature type="region of interest" description="Disordered" evidence="1">
    <location>
        <begin position="62"/>
        <end position="86"/>
    </location>
</feature>
<gene>
    <name evidence="2" type="ORF">KCU76_g2458</name>
</gene>
<name>A0A9P8JE55_AURME</name>
<dbReference type="Proteomes" id="UP000779574">
    <property type="component" value="Unassembled WGS sequence"/>
</dbReference>
<evidence type="ECO:0000256" key="1">
    <source>
        <dbReference type="SAM" id="MobiDB-lite"/>
    </source>
</evidence>
<evidence type="ECO:0000313" key="2">
    <source>
        <dbReference type="EMBL" id="KAG9698173.1"/>
    </source>
</evidence>